<dbReference type="InterPro" id="IPR003834">
    <property type="entry name" value="Cyt_c_assmbl_TM_dom"/>
</dbReference>
<dbReference type="PANTHER" id="PTHR31272">
    <property type="entry name" value="CYTOCHROME C-TYPE BIOGENESIS PROTEIN HI_1454-RELATED"/>
    <property type="match status" value="1"/>
</dbReference>
<accession>A0A8S0WHU2</accession>
<evidence type="ECO:0000256" key="6">
    <source>
        <dbReference type="SAM" id="Phobius"/>
    </source>
</evidence>
<dbReference type="GO" id="GO:0016020">
    <property type="term" value="C:membrane"/>
    <property type="evidence" value="ECO:0007669"/>
    <property type="project" value="UniProtKB-SubCell"/>
</dbReference>
<reference evidence="9" key="1">
    <citation type="submission" date="2014-11" db="EMBL/GenBank/DDBJ databases">
        <authorList>
            <person name="Hornung B.V."/>
        </authorList>
    </citation>
    <scope>NUCLEOTIDE SEQUENCE</scope>
    <source>
        <strain evidence="9">INE</strain>
    </source>
</reference>
<evidence type="ECO:0000313" key="10">
    <source>
        <dbReference type="Proteomes" id="UP001071230"/>
    </source>
</evidence>
<evidence type="ECO:0000256" key="5">
    <source>
        <dbReference type="ARBA" id="ARBA00023136"/>
    </source>
</evidence>
<sequence>MNVSWGLAFLGGLVSFFSPCVLPVVPAYFSFLLGSSLAGKVAKRVLIARSLLFVLGFALVFVLLGASASALGRAVGAHRTLLMRVGGLIIVIFGLQMLGIVRIPWLMMEKRIHMQAGTGAGEEKALRAGGGKAFLLGLSFAAGWTPCIGPVLSGILFMAGSSGSTGEAAFLLLLYSLGLALPFLLFALLAERAASWIRKSGRIVQWVSRLGGAILVVLGVLVFFDLLGRVSAFLPVIPLPF</sequence>
<feature type="transmembrane region" description="Helical" evidence="6">
    <location>
        <begin position="210"/>
        <end position="237"/>
    </location>
</feature>
<evidence type="ECO:0000256" key="1">
    <source>
        <dbReference type="ARBA" id="ARBA00004141"/>
    </source>
</evidence>
<gene>
    <name evidence="9" type="ORF">DEACI_0224</name>
    <name evidence="8" type="ORF">DEACI_3745</name>
</gene>
<name>A0A8S0WHU2_9FIRM</name>
<feature type="transmembrane region" description="Helical" evidence="6">
    <location>
        <begin position="169"/>
        <end position="189"/>
    </location>
</feature>
<keyword evidence="4 6" id="KW-1133">Transmembrane helix</keyword>
<organism evidence="8">
    <name type="scientific">Acididesulfobacillus acetoxydans</name>
    <dbReference type="NCBI Taxonomy" id="1561005"/>
    <lineage>
        <taxon>Bacteria</taxon>
        <taxon>Bacillati</taxon>
        <taxon>Bacillota</taxon>
        <taxon>Clostridia</taxon>
        <taxon>Eubacteriales</taxon>
        <taxon>Peptococcaceae</taxon>
        <taxon>Acididesulfobacillus</taxon>
    </lineage>
</organism>
<evidence type="ECO:0000313" key="9">
    <source>
        <dbReference type="EMBL" id="CEJ05804.1"/>
    </source>
</evidence>
<comment type="subcellular location">
    <subcellularLocation>
        <location evidence="1">Membrane</location>
        <topology evidence="1">Multi-pass membrane protein</topology>
    </subcellularLocation>
</comment>
<reference evidence="8" key="2">
    <citation type="submission" date="2020-01" db="EMBL/GenBank/DDBJ databases">
        <authorList>
            <person name="Hornung B."/>
        </authorList>
    </citation>
    <scope>NUCLEOTIDE SEQUENCE</scope>
    <source>
        <strain evidence="8">PacBioINE</strain>
    </source>
</reference>
<feature type="domain" description="Cytochrome C biogenesis protein transmembrane" evidence="7">
    <location>
        <begin position="8"/>
        <end position="221"/>
    </location>
</feature>
<dbReference type="RefSeq" id="WP_240986219.1">
    <property type="nucleotide sequence ID" value="NZ_CDGJ01000003.1"/>
</dbReference>
<feature type="transmembrane region" description="Helical" evidence="6">
    <location>
        <begin position="81"/>
        <end position="105"/>
    </location>
</feature>
<feature type="transmembrane region" description="Helical" evidence="6">
    <location>
        <begin position="133"/>
        <end position="157"/>
    </location>
</feature>
<dbReference type="KEGG" id="aacx:DEACI_3745"/>
<dbReference type="Pfam" id="PF02683">
    <property type="entry name" value="DsbD_TM"/>
    <property type="match status" value="1"/>
</dbReference>
<dbReference type="AlphaFoldDB" id="A0A8S0WHU2"/>
<dbReference type="Proteomes" id="UP000836597">
    <property type="component" value="Chromosome"/>
</dbReference>
<dbReference type="InterPro" id="IPR051790">
    <property type="entry name" value="Cytochrome_c-biogenesis_DsbD"/>
</dbReference>
<keyword evidence="3 6" id="KW-0812">Transmembrane</keyword>
<proteinExistence type="inferred from homology"/>
<dbReference type="EMBL" id="LR746496">
    <property type="protein sequence ID" value="CAA7602922.1"/>
    <property type="molecule type" value="Genomic_DNA"/>
</dbReference>
<dbReference type="GO" id="GO:0017004">
    <property type="term" value="P:cytochrome complex assembly"/>
    <property type="evidence" value="ECO:0007669"/>
    <property type="project" value="InterPro"/>
</dbReference>
<keyword evidence="10" id="KW-1185">Reference proteome</keyword>
<evidence type="ECO:0000313" key="8">
    <source>
        <dbReference type="EMBL" id="CAA7602922.1"/>
    </source>
</evidence>
<keyword evidence="5 6" id="KW-0472">Membrane</keyword>
<evidence type="ECO:0000256" key="2">
    <source>
        <dbReference type="ARBA" id="ARBA00006143"/>
    </source>
</evidence>
<evidence type="ECO:0000259" key="7">
    <source>
        <dbReference type="Pfam" id="PF02683"/>
    </source>
</evidence>
<evidence type="ECO:0000256" key="3">
    <source>
        <dbReference type="ARBA" id="ARBA00022692"/>
    </source>
</evidence>
<comment type="similarity">
    <text evidence="2">Belongs to the DsbD family.</text>
</comment>
<feature type="transmembrane region" description="Helical" evidence="6">
    <location>
        <begin position="6"/>
        <end position="34"/>
    </location>
</feature>
<dbReference type="EMBL" id="CDGJ01000003">
    <property type="protein sequence ID" value="CEJ05804.1"/>
    <property type="molecule type" value="Genomic_DNA"/>
</dbReference>
<dbReference type="Proteomes" id="UP001071230">
    <property type="component" value="Unassembled WGS sequence"/>
</dbReference>
<feature type="transmembrane region" description="Helical" evidence="6">
    <location>
        <begin position="46"/>
        <end position="69"/>
    </location>
</feature>
<dbReference type="PANTHER" id="PTHR31272:SF4">
    <property type="entry name" value="CYTOCHROME C-TYPE BIOGENESIS PROTEIN HI_1454-RELATED"/>
    <property type="match status" value="1"/>
</dbReference>
<protein>
    <submittedName>
        <fullName evidence="9">Cytochrome C biogenesis protein transmembrane region</fullName>
    </submittedName>
    <submittedName>
        <fullName evidence="8">Cytochrome C biogenesis protein, transmembrane domain</fullName>
    </submittedName>
</protein>
<evidence type="ECO:0000256" key="4">
    <source>
        <dbReference type="ARBA" id="ARBA00022989"/>
    </source>
</evidence>